<dbReference type="EMBL" id="KV878212">
    <property type="protein sequence ID" value="OJJ35662.1"/>
    <property type="molecule type" value="Genomic_DNA"/>
</dbReference>
<name>A0A1L9RL65_ASPWE</name>
<organism evidence="1 2">
    <name type="scientific">Aspergillus wentii DTO 134E9</name>
    <dbReference type="NCBI Taxonomy" id="1073089"/>
    <lineage>
        <taxon>Eukaryota</taxon>
        <taxon>Fungi</taxon>
        <taxon>Dikarya</taxon>
        <taxon>Ascomycota</taxon>
        <taxon>Pezizomycotina</taxon>
        <taxon>Eurotiomycetes</taxon>
        <taxon>Eurotiomycetidae</taxon>
        <taxon>Eurotiales</taxon>
        <taxon>Aspergillaceae</taxon>
        <taxon>Aspergillus</taxon>
        <taxon>Aspergillus subgen. Cremei</taxon>
    </lineage>
</organism>
<dbReference type="GeneID" id="63754849"/>
<dbReference type="RefSeq" id="XP_040689338.1">
    <property type="nucleotide sequence ID" value="XM_040839001.1"/>
</dbReference>
<dbReference type="VEuPathDB" id="FungiDB:ASPWEDRAFT_68975"/>
<gene>
    <name evidence="1" type="ORF">ASPWEDRAFT_68975</name>
</gene>
<dbReference type="Proteomes" id="UP000184383">
    <property type="component" value="Unassembled WGS sequence"/>
</dbReference>
<evidence type="ECO:0000313" key="1">
    <source>
        <dbReference type="EMBL" id="OJJ35662.1"/>
    </source>
</evidence>
<dbReference type="AlphaFoldDB" id="A0A1L9RL65"/>
<evidence type="ECO:0000313" key="2">
    <source>
        <dbReference type="Proteomes" id="UP000184383"/>
    </source>
</evidence>
<accession>A0A1L9RL65</accession>
<reference evidence="2" key="1">
    <citation type="journal article" date="2017" name="Genome Biol.">
        <title>Comparative genomics reveals high biological diversity and specific adaptations in the industrially and medically important fungal genus Aspergillus.</title>
        <authorList>
            <person name="de Vries R.P."/>
            <person name="Riley R."/>
            <person name="Wiebenga A."/>
            <person name="Aguilar-Osorio G."/>
            <person name="Amillis S."/>
            <person name="Uchima C.A."/>
            <person name="Anderluh G."/>
            <person name="Asadollahi M."/>
            <person name="Askin M."/>
            <person name="Barry K."/>
            <person name="Battaglia E."/>
            <person name="Bayram O."/>
            <person name="Benocci T."/>
            <person name="Braus-Stromeyer S.A."/>
            <person name="Caldana C."/>
            <person name="Canovas D."/>
            <person name="Cerqueira G.C."/>
            <person name="Chen F."/>
            <person name="Chen W."/>
            <person name="Choi C."/>
            <person name="Clum A."/>
            <person name="Dos Santos R.A."/>
            <person name="Damasio A.R."/>
            <person name="Diallinas G."/>
            <person name="Emri T."/>
            <person name="Fekete E."/>
            <person name="Flipphi M."/>
            <person name="Freyberg S."/>
            <person name="Gallo A."/>
            <person name="Gournas C."/>
            <person name="Habgood R."/>
            <person name="Hainaut M."/>
            <person name="Harispe M.L."/>
            <person name="Henrissat B."/>
            <person name="Hilden K.S."/>
            <person name="Hope R."/>
            <person name="Hossain A."/>
            <person name="Karabika E."/>
            <person name="Karaffa L."/>
            <person name="Karanyi Z."/>
            <person name="Krasevec N."/>
            <person name="Kuo A."/>
            <person name="Kusch H."/>
            <person name="LaButti K."/>
            <person name="Lagendijk E.L."/>
            <person name="Lapidus A."/>
            <person name="Levasseur A."/>
            <person name="Lindquist E."/>
            <person name="Lipzen A."/>
            <person name="Logrieco A.F."/>
            <person name="MacCabe A."/>
            <person name="Maekelae M.R."/>
            <person name="Malavazi I."/>
            <person name="Melin P."/>
            <person name="Meyer V."/>
            <person name="Mielnichuk N."/>
            <person name="Miskei M."/>
            <person name="Molnar A.P."/>
            <person name="Mule G."/>
            <person name="Ngan C.Y."/>
            <person name="Orejas M."/>
            <person name="Orosz E."/>
            <person name="Ouedraogo J.P."/>
            <person name="Overkamp K.M."/>
            <person name="Park H.-S."/>
            <person name="Perrone G."/>
            <person name="Piumi F."/>
            <person name="Punt P.J."/>
            <person name="Ram A.F."/>
            <person name="Ramon A."/>
            <person name="Rauscher S."/>
            <person name="Record E."/>
            <person name="Riano-Pachon D.M."/>
            <person name="Robert V."/>
            <person name="Roehrig J."/>
            <person name="Ruller R."/>
            <person name="Salamov A."/>
            <person name="Salih N.S."/>
            <person name="Samson R.A."/>
            <person name="Sandor E."/>
            <person name="Sanguinetti M."/>
            <person name="Schuetze T."/>
            <person name="Sepcic K."/>
            <person name="Shelest E."/>
            <person name="Sherlock G."/>
            <person name="Sophianopoulou V."/>
            <person name="Squina F.M."/>
            <person name="Sun H."/>
            <person name="Susca A."/>
            <person name="Todd R.B."/>
            <person name="Tsang A."/>
            <person name="Unkles S.E."/>
            <person name="van de Wiele N."/>
            <person name="van Rossen-Uffink D."/>
            <person name="Oliveira J.V."/>
            <person name="Vesth T.C."/>
            <person name="Visser J."/>
            <person name="Yu J.-H."/>
            <person name="Zhou M."/>
            <person name="Andersen M.R."/>
            <person name="Archer D.B."/>
            <person name="Baker S.E."/>
            <person name="Benoit I."/>
            <person name="Brakhage A.A."/>
            <person name="Braus G.H."/>
            <person name="Fischer R."/>
            <person name="Frisvad J.C."/>
            <person name="Goldman G.H."/>
            <person name="Houbraken J."/>
            <person name="Oakley B."/>
            <person name="Pocsi I."/>
            <person name="Scazzocchio C."/>
            <person name="Seiboth B."/>
            <person name="vanKuyk P.A."/>
            <person name="Wortman J."/>
            <person name="Dyer P.S."/>
            <person name="Grigoriev I.V."/>
        </authorList>
    </citation>
    <scope>NUCLEOTIDE SEQUENCE [LARGE SCALE GENOMIC DNA]</scope>
    <source>
        <strain evidence="2">DTO 134E9</strain>
    </source>
</reference>
<protein>
    <submittedName>
        <fullName evidence="1">Uncharacterized protein</fullName>
    </submittedName>
</protein>
<sequence>MQNASAGPLEYSIFSISNMLQDWTPSDSKQAKFARFHLMRKRTGMSTEFGINYHFHQGEAEREDVDKGVELDSVPKFQPPGSKEMIFMAVLWGIKNTPRVHFSVEKSPTESSNLNERRQRDDWLCFGCISGLDISLLQKNREKILEHFRDRIQNGDWLY</sequence>
<keyword evidence="2" id="KW-1185">Reference proteome</keyword>
<proteinExistence type="predicted"/>